<dbReference type="EMBL" id="CP093313">
    <property type="protein sequence ID" value="UWZ83020.1"/>
    <property type="molecule type" value="Genomic_DNA"/>
</dbReference>
<keyword evidence="7" id="KW-1185">Reference proteome</keyword>
<feature type="transmembrane region" description="Helical" evidence="5">
    <location>
        <begin position="82"/>
        <end position="99"/>
    </location>
</feature>
<gene>
    <name evidence="6" type="ORF">MOP44_20910</name>
</gene>
<evidence type="ECO:0000256" key="5">
    <source>
        <dbReference type="SAM" id="Phobius"/>
    </source>
</evidence>
<dbReference type="InterPro" id="IPR032808">
    <property type="entry name" value="DoxX"/>
</dbReference>
<dbReference type="KEGG" id="orp:MOP44_20910"/>
<feature type="transmembrane region" description="Helical" evidence="5">
    <location>
        <begin position="55"/>
        <end position="76"/>
    </location>
</feature>
<dbReference type="AlphaFoldDB" id="A0A9J7BJD2"/>
<reference evidence="6" key="1">
    <citation type="submission" date="2021-04" db="EMBL/GenBank/DDBJ databases">
        <title>Phylogenetic analysis of Acidobacteriaceae.</title>
        <authorList>
            <person name="Qiu L."/>
            <person name="Zhang Q."/>
        </authorList>
    </citation>
    <scope>NUCLEOTIDE SEQUENCE</scope>
    <source>
        <strain evidence="6">DSM 25168</strain>
    </source>
</reference>
<dbReference type="Pfam" id="PF13564">
    <property type="entry name" value="DoxX_2"/>
    <property type="match status" value="1"/>
</dbReference>
<organism evidence="6 7">
    <name type="scientific">Occallatibacter riparius</name>
    <dbReference type="NCBI Taxonomy" id="1002689"/>
    <lineage>
        <taxon>Bacteria</taxon>
        <taxon>Pseudomonadati</taxon>
        <taxon>Acidobacteriota</taxon>
        <taxon>Terriglobia</taxon>
        <taxon>Terriglobales</taxon>
        <taxon>Acidobacteriaceae</taxon>
        <taxon>Occallatibacter</taxon>
    </lineage>
</organism>
<dbReference type="GO" id="GO:0016020">
    <property type="term" value="C:membrane"/>
    <property type="evidence" value="ECO:0007669"/>
    <property type="project" value="UniProtKB-SubCell"/>
</dbReference>
<accession>A0A9J7BJD2</accession>
<evidence type="ECO:0000256" key="3">
    <source>
        <dbReference type="ARBA" id="ARBA00022989"/>
    </source>
</evidence>
<evidence type="ECO:0000256" key="1">
    <source>
        <dbReference type="ARBA" id="ARBA00004141"/>
    </source>
</evidence>
<protein>
    <submittedName>
        <fullName evidence="6">DoxX family protein</fullName>
    </submittedName>
</protein>
<name>A0A9J7BJD2_9BACT</name>
<feature type="transmembrane region" description="Helical" evidence="5">
    <location>
        <begin position="20"/>
        <end position="43"/>
    </location>
</feature>
<feature type="transmembrane region" description="Helical" evidence="5">
    <location>
        <begin position="111"/>
        <end position="128"/>
    </location>
</feature>
<dbReference type="Proteomes" id="UP001059380">
    <property type="component" value="Chromosome"/>
</dbReference>
<comment type="subcellular location">
    <subcellularLocation>
        <location evidence="1">Membrane</location>
        <topology evidence="1">Multi-pass membrane protein</topology>
    </subcellularLocation>
</comment>
<evidence type="ECO:0000313" key="6">
    <source>
        <dbReference type="EMBL" id="UWZ83020.1"/>
    </source>
</evidence>
<evidence type="ECO:0000256" key="2">
    <source>
        <dbReference type="ARBA" id="ARBA00022692"/>
    </source>
</evidence>
<keyword evidence="4 5" id="KW-0472">Membrane</keyword>
<sequence>MSTVSQPHAPSSSAPSKAALWTGRVLSALTILFMLFDAFGKFAKPVQVTDAFTKLGLPISTSVTIGVLITICTVLYAIPRTAVLGAVLLTGFLGGAVAIQLRAGSPTFETWFPVIFAAIAWLGTYLRYPALKVVLPLC</sequence>
<keyword evidence="2 5" id="KW-0812">Transmembrane</keyword>
<proteinExistence type="predicted"/>
<dbReference type="RefSeq" id="WP_260792353.1">
    <property type="nucleotide sequence ID" value="NZ_CP093313.1"/>
</dbReference>
<evidence type="ECO:0000313" key="7">
    <source>
        <dbReference type="Proteomes" id="UP001059380"/>
    </source>
</evidence>
<evidence type="ECO:0000256" key="4">
    <source>
        <dbReference type="ARBA" id="ARBA00023136"/>
    </source>
</evidence>
<keyword evidence="3 5" id="KW-1133">Transmembrane helix</keyword>